<accession>A0A7K4NUC9</accession>
<dbReference type="InterPro" id="IPR029063">
    <property type="entry name" value="SAM-dependent_MTases_sf"/>
</dbReference>
<dbReference type="InterPro" id="IPR025714">
    <property type="entry name" value="Methyltranfer_dom"/>
</dbReference>
<name>A0A7K4NUC9_9ARCH</name>
<dbReference type="AlphaFoldDB" id="A0A7K4NUC9"/>
<proteinExistence type="predicted"/>
<dbReference type="EMBL" id="JACASW010000002">
    <property type="protein sequence ID" value="NWK06018.1"/>
    <property type="molecule type" value="Genomic_DNA"/>
</dbReference>
<dbReference type="Pfam" id="PF13847">
    <property type="entry name" value="Methyltransf_31"/>
    <property type="match status" value="1"/>
</dbReference>
<dbReference type="GO" id="GO:0008168">
    <property type="term" value="F:methyltransferase activity"/>
    <property type="evidence" value="ECO:0007669"/>
    <property type="project" value="UniProtKB-KW"/>
</dbReference>
<keyword evidence="2" id="KW-0808">Transferase</keyword>
<evidence type="ECO:0000313" key="3">
    <source>
        <dbReference type="Proteomes" id="UP000534207"/>
    </source>
</evidence>
<keyword evidence="2" id="KW-0489">Methyltransferase</keyword>
<organism evidence="2 3">
    <name type="scientific">Marine Group I thaumarchaeote</name>
    <dbReference type="NCBI Taxonomy" id="2511932"/>
    <lineage>
        <taxon>Archaea</taxon>
        <taxon>Nitrososphaerota</taxon>
        <taxon>Marine Group I</taxon>
    </lineage>
</organism>
<evidence type="ECO:0000313" key="2">
    <source>
        <dbReference type="EMBL" id="NWK06018.1"/>
    </source>
</evidence>
<reference evidence="2 3" key="1">
    <citation type="journal article" date="2019" name="Environ. Microbiol.">
        <title>Genomics insights into ecotype formation of ammonia-oxidizing archaea in the deep ocean.</title>
        <authorList>
            <person name="Wang Y."/>
            <person name="Huang J.M."/>
            <person name="Cui G.J."/>
            <person name="Nunoura T."/>
            <person name="Takaki Y."/>
            <person name="Li W.L."/>
            <person name="Li J."/>
            <person name="Gao Z.M."/>
            <person name="Takai K."/>
            <person name="Zhang A.Q."/>
            <person name="Stepanauskas R."/>
        </authorList>
    </citation>
    <scope>NUCLEOTIDE SEQUENCE [LARGE SCALE GENOMIC DNA]</scope>
    <source>
        <strain evidence="2 3">G13</strain>
    </source>
</reference>
<dbReference type="CDD" id="cd02440">
    <property type="entry name" value="AdoMet_MTases"/>
    <property type="match status" value="1"/>
</dbReference>
<feature type="domain" description="Methyltransferase" evidence="1">
    <location>
        <begin position="38"/>
        <end position="176"/>
    </location>
</feature>
<dbReference type="GO" id="GO:0032259">
    <property type="term" value="P:methylation"/>
    <property type="evidence" value="ECO:0007669"/>
    <property type="project" value="UniProtKB-KW"/>
</dbReference>
<dbReference type="Proteomes" id="UP000534207">
    <property type="component" value="Unassembled WGS sequence"/>
</dbReference>
<protein>
    <submittedName>
        <fullName evidence="2">Class I SAM-dependent methyltransferase</fullName>
    </submittedName>
</protein>
<sequence>MDKTTKVFDRWAKAGRAEEMEEGHGVTVGKFLGSISFDKQFSFLDIGCGNGWVVRKIAQLPKCKKAVGIDKSKNMIKRAISNSASKKEKYVCTDLESWNYVGKFDVIFSMESLYYSVPMEPALAKVFKMLNTGGSFYCGTDFYSDNHLTKRWTKVMKVPMDLRSKTEWKKMFKDAGFKTTARQVKDPKHRAKWKREFGTLFVIGKKPR</sequence>
<dbReference type="SUPFAM" id="SSF53335">
    <property type="entry name" value="S-adenosyl-L-methionine-dependent methyltransferases"/>
    <property type="match status" value="1"/>
</dbReference>
<dbReference type="PANTHER" id="PTHR43861:SF1">
    <property type="entry name" value="TRANS-ACONITATE 2-METHYLTRANSFERASE"/>
    <property type="match status" value="1"/>
</dbReference>
<dbReference type="Gene3D" id="3.40.50.150">
    <property type="entry name" value="Vaccinia Virus protein VP39"/>
    <property type="match status" value="1"/>
</dbReference>
<evidence type="ECO:0000259" key="1">
    <source>
        <dbReference type="Pfam" id="PF13847"/>
    </source>
</evidence>
<dbReference type="PANTHER" id="PTHR43861">
    <property type="entry name" value="TRANS-ACONITATE 2-METHYLTRANSFERASE-RELATED"/>
    <property type="match status" value="1"/>
</dbReference>
<gene>
    <name evidence="2" type="ORF">HX827_01585</name>
</gene>
<comment type="caution">
    <text evidence="2">The sequence shown here is derived from an EMBL/GenBank/DDBJ whole genome shotgun (WGS) entry which is preliminary data.</text>
</comment>